<reference evidence="1" key="2">
    <citation type="journal article" date="2022" name="Nat. Microbiol.">
        <title>A closed Candidatus Odinarchaeum chromosome exposes Asgard archaeal viruses.</title>
        <authorList>
            <person name="Tamarit D."/>
            <person name="Caceres E.F."/>
            <person name="Krupovic M."/>
            <person name="Nijland R."/>
            <person name="Eme L."/>
            <person name="Robinson N.P."/>
            <person name="Ettema T.J.G."/>
        </authorList>
    </citation>
    <scope>NUCLEOTIDE SEQUENCE</scope>
    <source>
        <strain evidence="1">LCB_4</strain>
    </source>
</reference>
<dbReference type="EMBL" id="CP091871">
    <property type="protein sequence ID" value="WEU40365.1"/>
    <property type="molecule type" value="Genomic_DNA"/>
</dbReference>
<proteinExistence type="predicted"/>
<protein>
    <recommendedName>
        <fullName evidence="3">Restriction endonuclease type IV Mrr domain-containing protein</fullName>
    </recommendedName>
</protein>
<accession>A0AAF0D297</accession>
<gene>
    <name evidence="1" type="ORF">OdinLCB4_000065</name>
</gene>
<dbReference type="KEGG" id="oyw:OdinLCB4_000065"/>
<evidence type="ECO:0008006" key="3">
    <source>
        <dbReference type="Google" id="ProtNLM"/>
    </source>
</evidence>
<reference evidence="1" key="1">
    <citation type="journal article" date="2017" name="Nature">
        <title>Asgard archaea illuminate the origin of eukaryotic cellular complexity.</title>
        <authorList>
            <person name="Zaremba-Niedzwiedzka K."/>
            <person name="Caceres E.F."/>
            <person name="Saw J.H."/>
            <person name="Backstrom D."/>
            <person name="Juzokaite L."/>
            <person name="Vancaester E."/>
            <person name="Seitz K.W."/>
            <person name="Anantharaman K."/>
            <person name="Starnawski P."/>
            <person name="Kjeldsen K.U."/>
            <person name="Scott M.B."/>
            <person name="Nunoura T."/>
            <person name="Banfield J.F."/>
            <person name="Schramm A."/>
            <person name="Baker B.J."/>
            <person name="Spang A."/>
            <person name="Ettema T.J.G."/>
        </authorList>
    </citation>
    <scope>NUCLEOTIDE SEQUENCE</scope>
    <source>
        <strain evidence="1">LCB_4</strain>
    </source>
</reference>
<sequence length="223" mass="26553">MGEPGLPSQVWRFIARRLREQDTSSKIFLSERFVDENIIRFINQALEREGELEEFIDLKDKDSLSKIIITLIKENLPIEDLSEVLNWVQFEYLCAKIFELNEFDCRIHYCFKESGKRFEIDILAYRNGVILAVDVKHWSARQGKRSQLLKYAEKQDLRARALIQSDKFREDYTKLYVKQVTPLIITLYDESMQFHNGVPVIPVYKLNNFLNSFDEYDLKTYYL</sequence>
<name>A0AAF0D297_ODILC</name>
<dbReference type="SUPFAM" id="SSF52980">
    <property type="entry name" value="Restriction endonuclease-like"/>
    <property type="match status" value="1"/>
</dbReference>
<evidence type="ECO:0000313" key="1">
    <source>
        <dbReference type="EMBL" id="WEU40365.1"/>
    </source>
</evidence>
<dbReference type="Proteomes" id="UP000186851">
    <property type="component" value="Chromosome"/>
</dbReference>
<evidence type="ECO:0000313" key="2">
    <source>
        <dbReference type="Proteomes" id="UP000186851"/>
    </source>
</evidence>
<dbReference type="InterPro" id="IPR011335">
    <property type="entry name" value="Restrct_endonuc-II-like"/>
</dbReference>
<dbReference type="AlphaFoldDB" id="A0AAF0D297"/>
<organism evidence="1 2">
    <name type="scientific">Odinarchaeota yellowstonii (strain LCB_4)</name>
    <dbReference type="NCBI Taxonomy" id="1841599"/>
    <lineage>
        <taxon>Archaea</taxon>
        <taxon>Promethearchaeati</taxon>
        <taxon>Candidatus Odinarchaeota</taxon>
        <taxon>Candidatus Odinarchaeia</taxon>
        <taxon>Candidatus Odinarchaeales</taxon>
        <taxon>Candidatus Odinarchaeaceae</taxon>
        <taxon>Candidatus Odinarchaeum</taxon>
    </lineage>
</organism>